<evidence type="ECO:0000313" key="2">
    <source>
        <dbReference type="EMBL" id="GBL91291.1"/>
    </source>
</evidence>
<feature type="region of interest" description="Disordered" evidence="1">
    <location>
        <begin position="59"/>
        <end position="85"/>
    </location>
</feature>
<evidence type="ECO:0000313" key="3">
    <source>
        <dbReference type="Proteomes" id="UP000499080"/>
    </source>
</evidence>
<dbReference type="AlphaFoldDB" id="A0A4Y2BGB4"/>
<sequence>MVALGCSPISPLDKTALGSVVLSSTSNHYLNESILSLGVVSIRYVNVIKGGPEQVPTVTYNSVSARETNSRSSSDGPLPEGEDGEVCSSIHTNSIVTVTSRRRRRSRSVGLFYFAFRRLRSCKSGYSREEDDNRDDMFITGGKWVFDVNRSQNIAVQWEFHETGLFSRPMNCSEYSR</sequence>
<accession>A0A4Y2BGB4</accession>
<dbReference type="Proteomes" id="UP000499080">
    <property type="component" value="Unassembled WGS sequence"/>
</dbReference>
<evidence type="ECO:0000256" key="1">
    <source>
        <dbReference type="SAM" id="MobiDB-lite"/>
    </source>
</evidence>
<feature type="compositionally biased region" description="Polar residues" evidence="1">
    <location>
        <begin position="59"/>
        <end position="75"/>
    </location>
</feature>
<gene>
    <name evidence="2" type="ORF">AVEN_203447_1</name>
</gene>
<organism evidence="2 3">
    <name type="scientific">Araneus ventricosus</name>
    <name type="common">Orbweaver spider</name>
    <name type="synonym">Epeira ventricosa</name>
    <dbReference type="NCBI Taxonomy" id="182803"/>
    <lineage>
        <taxon>Eukaryota</taxon>
        <taxon>Metazoa</taxon>
        <taxon>Ecdysozoa</taxon>
        <taxon>Arthropoda</taxon>
        <taxon>Chelicerata</taxon>
        <taxon>Arachnida</taxon>
        <taxon>Araneae</taxon>
        <taxon>Araneomorphae</taxon>
        <taxon>Entelegynae</taxon>
        <taxon>Araneoidea</taxon>
        <taxon>Araneidae</taxon>
        <taxon>Araneus</taxon>
    </lineage>
</organism>
<proteinExistence type="predicted"/>
<reference evidence="2 3" key="1">
    <citation type="journal article" date="2019" name="Sci. Rep.">
        <title>Orb-weaving spider Araneus ventricosus genome elucidates the spidroin gene catalogue.</title>
        <authorList>
            <person name="Kono N."/>
            <person name="Nakamura H."/>
            <person name="Ohtoshi R."/>
            <person name="Moran D.A.P."/>
            <person name="Shinohara A."/>
            <person name="Yoshida Y."/>
            <person name="Fujiwara M."/>
            <person name="Mori M."/>
            <person name="Tomita M."/>
            <person name="Arakawa K."/>
        </authorList>
    </citation>
    <scope>NUCLEOTIDE SEQUENCE [LARGE SCALE GENOMIC DNA]</scope>
</reference>
<dbReference type="EMBL" id="BGPR01000078">
    <property type="protein sequence ID" value="GBL91291.1"/>
    <property type="molecule type" value="Genomic_DNA"/>
</dbReference>
<keyword evidence="3" id="KW-1185">Reference proteome</keyword>
<name>A0A4Y2BGB4_ARAVE</name>
<protein>
    <submittedName>
        <fullName evidence="2">Uncharacterized protein</fullName>
    </submittedName>
</protein>
<comment type="caution">
    <text evidence="2">The sequence shown here is derived from an EMBL/GenBank/DDBJ whole genome shotgun (WGS) entry which is preliminary data.</text>
</comment>